<dbReference type="PANTHER" id="PTHR43689">
    <property type="entry name" value="HYDROLASE"/>
    <property type="match status" value="1"/>
</dbReference>
<dbReference type="InterPro" id="IPR029058">
    <property type="entry name" value="AB_hydrolase_fold"/>
</dbReference>
<dbReference type="EMBL" id="WNLA01000021">
    <property type="protein sequence ID" value="MTW05200.1"/>
    <property type="molecule type" value="Genomic_DNA"/>
</dbReference>
<evidence type="ECO:0000313" key="4">
    <source>
        <dbReference type="Proteomes" id="UP000484015"/>
    </source>
</evidence>
<dbReference type="SUPFAM" id="SSF53474">
    <property type="entry name" value="alpha/beta-Hydrolases"/>
    <property type="match status" value="1"/>
</dbReference>
<reference evidence="3 4" key="1">
    <citation type="submission" date="2019-11" db="EMBL/GenBank/DDBJ databases">
        <title>Type strains purchased from KCTC, JCM and DSMZ.</title>
        <authorList>
            <person name="Lu H."/>
        </authorList>
    </citation>
    <scope>NUCLEOTIDE SEQUENCE [LARGE SCALE GENOMIC DNA]</scope>
    <source>
        <strain evidence="3 4">KCTC 42409</strain>
    </source>
</reference>
<name>A0A6L6Q687_9BURK</name>
<dbReference type="OrthoDB" id="9773293at2"/>
<dbReference type="Gene3D" id="3.40.50.1820">
    <property type="entry name" value="alpha/beta hydrolase"/>
    <property type="match status" value="1"/>
</dbReference>
<keyword evidence="4" id="KW-1185">Reference proteome</keyword>
<proteinExistence type="predicted"/>
<dbReference type="AlphaFoldDB" id="A0A6L6Q687"/>
<dbReference type="PANTHER" id="PTHR43689:SF8">
    <property type="entry name" value="ALPHA_BETA-HYDROLASES SUPERFAMILY PROTEIN"/>
    <property type="match status" value="1"/>
</dbReference>
<keyword evidence="1" id="KW-0732">Signal</keyword>
<dbReference type="Pfam" id="PF00561">
    <property type="entry name" value="Abhydrolase_1"/>
    <property type="match status" value="1"/>
</dbReference>
<evidence type="ECO:0000256" key="1">
    <source>
        <dbReference type="SAM" id="SignalP"/>
    </source>
</evidence>
<feature type="signal peptide" evidence="1">
    <location>
        <begin position="1"/>
        <end position="24"/>
    </location>
</feature>
<protein>
    <submittedName>
        <fullName evidence="3">Alpha/beta fold hydrolase</fullName>
    </submittedName>
</protein>
<feature type="domain" description="AB hydrolase-1" evidence="2">
    <location>
        <begin position="64"/>
        <end position="304"/>
    </location>
</feature>
<dbReference type="InterPro" id="IPR000073">
    <property type="entry name" value="AB_hydrolase_1"/>
</dbReference>
<organism evidence="3 4">
    <name type="scientific">Pseudoduganella ginsengisoli</name>
    <dbReference type="NCBI Taxonomy" id="1462440"/>
    <lineage>
        <taxon>Bacteria</taxon>
        <taxon>Pseudomonadati</taxon>
        <taxon>Pseudomonadota</taxon>
        <taxon>Betaproteobacteria</taxon>
        <taxon>Burkholderiales</taxon>
        <taxon>Oxalobacteraceae</taxon>
        <taxon>Telluria group</taxon>
        <taxon>Pseudoduganella</taxon>
    </lineage>
</organism>
<dbReference type="PRINTS" id="PR00111">
    <property type="entry name" value="ABHYDROLASE"/>
</dbReference>
<gene>
    <name evidence="3" type="ORF">GM668_24285</name>
</gene>
<accession>A0A6L6Q687</accession>
<comment type="caution">
    <text evidence="3">The sequence shown here is derived from an EMBL/GenBank/DDBJ whole genome shotgun (WGS) entry which is preliminary data.</text>
</comment>
<sequence>MKTNFKLSNSRTLAYTLGATALLAASYAMVRSKTRQVERAHPPDGNFVIIDGVRLHYLSKGHGPTVVLLHGNGTPAEDFRNAGLLDQLAQEHHVIAFNRPGYGYSDRPRTTVWTPDAQAQLLAAALAQLGIQRAVVLAHSWGAMVALALARQQPALVSGLVLAAGYYYPSVRLDVLTGTPALPVLGDVMRYTVSPLVGRLMWPLVVKRAFSPNPVPASFRRYPKWMSLRPGQLRAEAAETALMIPAAAMLKKHYPELRMPVEIIAGEDDKISATGHNAQRLHEDIAHSGLTVLPGTGHMVQHVAPHVLVQAVERVLRASEAEALAGLGHDGWRPVTARPAGHEHPAAR</sequence>
<evidence type="ECO:0000313" key="3">
    <source>
        <dbReference type="EMBL" id="MTW05200.1"/>
    </source>
</evidence>
<dbReference type="InterPro" id="IPR000639">
    <property type="entry name" value="Epox_hydrolase-like"/>
</dbReference>
<feature type="chain" id="PRO_5027094041" evidence="1">
    <location>
        <begin position="25"/>
        <end position="348"/>
    </location>
</feature>
<dbReference type="GO" id="GO:0016787">
    <property type="term" value="F:hydrolase activity"/>
    <property type="evidence" value="ECO:0007669"/>
    <property type="project" value="UniProtKB-KW"/>
</dbReference>
<evidence type="ECO:0000259" key="2">
    <source>
        <dbReference type="Pfam" id="PF00561"/>
    </source>
</evidence>
<keyword evidence="3" id="KW-0378">Hydrolase</keyword>
<dbReference type="Proteomes" id="UP000484015">
    <property type="component" value="Unassembled WGS sequence"/>
</dbReference>
<dbReference type="RefSeq" id="WP_155441550.1">
    <property type="nucleotide sequence ID" value="NZ_WNLA01000021.1"/>
</dbReference>
<dbReference type="PRINTS" id="PR00412">
    <property type="entry name" value="EPOXHYDRLASE"/>
</dbReference>